<dbReference type="PROSITE" id="PS50878">
    <property type="entry name" value="RT_POL"/>
    <property type="match status" value="1"/>
</dbReference>
<gene>
    <name evidence="1" type="ORF">PACLA_8A017987</name>
</gene>
<name>A0A6S7GMV8_PARCT</name>
<evidence type="ECO:0000313" key="1">
    <source>
        <dbReference type="EMBL" id="CAB3992943.1"/>
    </source>
</evidence>
<dbReference type="InterPro" id="IPR043128">
    <property type="entry name" value="Rev_trsase/Diguanyl_cyclase"/>
</dbReference>
<dbReference type="Proteomes" id="UP001152795">
    <property type="component" value="Unassembled WGS sequence"/>
</dbReference>
<sequence>MKPFQLQSPKELTVSSSEECIVDNEITKLMKAVIEPTNPGSGEFISTIFIRPKKDGTFRVILNLKRLNEFVEYHHFKMDTIYTAIHLMKQGCFMASIDLQDAYYTVPVCPNDRKYLKFSWQGQLYHYTCLPNGLASAPRICTKILKPVYALLQNKGHISFGYIDDSYSQHDNFDGCKTNVHDTTTMFDSLGFIPHQTKSVQQQDMTVSLTSERATKLQTACINWLAKRRPLIQEGAHVIGLMVASFPAVTFAQLFYWALERDKTQALKLHKGNYAANMTLSQDALANLQWWISNIETSSKPVLASQPDMVIHSGVPIVMESMQEVHGGETEAKAHINVLETIAAFLALQSFLFLTILQL</sequence>
<evidence type="ECO:0000313" key="2">
    <source>
        <dbReference type="Proteomes" id="UP001152795"/>
    </source>
</evidence>
<dbReference type="InterPro" id="IPR000477">
    <property type="entry name" value="RT_dom"/>
</dbReference>
<protein>
    <submittedName>
        <fullName evidence="1">Uncharacterized protein</fullName>
    </submittedName>
</protein>
<comment type="caution">
    <text evidence="1">The sequence shown here is derived from an EMBL/GenBank/DDBJ whole genome shotgun (WGS) entry which is preliminary data.</text>
</comment>
<dbReference type="Pfam" id="PF00078">
    <property type="entry name" value="RVT_1"/>
    <property type="match status" value="1"/>
</dbReference>
<dbReference type="InterPro" id="IPR052055">
    <property type="entry name" value="Hepadnavirus_pol/RT"/>
</dbReference>
<keyword evidence="2" id="KW-1185">Reference proteome</keyword>
<proteinExistence type="predicted"/>
<dbReference type="PANTHER" id="PTHR33050">
    <property type="entry name" value="REVERSE TRANSCRIPTASE DOMAIN-CONTAINING PROTEIN"/>
    <property type="match status" value="1"/>
</dbReference>
<organism evidence="1 2">
    <name type="scientific">Paramuricea clavata</name>
    <name type="common">Red gorgonian</name>
    <name type="synonym">Violescent sea-whip</name>
    <dbReference type="NCBI Taxonomy" id="317549"/>
    <lineage>
        <taxon>Eukaryota</taxon>
        <taxon>Metazoa</taxon>
        <taxon>Cnidaria</taxon>
        <taxon>Anthozoa</taxon>
        <taxon>Octocorallia</taxon>
        <taxon>Malacalcyonacea</taxon>
        <taxon>Plexauridae</taxon>
        <taxon>Paramuricea</taxon>
    </lineage>
</organism>
<dbReference type="AlphaFoldDB" id="A0A6S7GMV8"/>
<accession>A0A6S7GMV8</accession>
<dbReference type="Gene3D" id="3.30.70.270">
    <property type="match status" value="1"/>
</dbReference>
<dbReference type="SUPFAM" id="SSF56672">
    <property type="entry name" value="DNA/RNA polymerases"/>
    <property type="match status" value="1"/>
</dbReference>
<dbReference type="InterPro" id="IPR043502">
    <property type="entry name" value="DNA/RNA_pol_sf"/>
</dbReference>
<dbReference type="OrthoDB" id="9908684at2759"/>
<dbReference type="Gene3D" id="3.10.10.10">
    <property type="entry name" value="HIV Type 1 Reverse Transcriptase, subunit A, domain 1"/>
    <property type="match status" value="1"/>
</dbReference>
<dbReference type="EMBL" id="CACRXK020002155">
    <property type="protein sequence ID" value="CAB3992943.1"/>
    <property type="molecule type" value="Genomic_DNA"/>
</dbReference>
<dbReference type="PANTHER" id="PTHR33050:SF7">
    <property type="entry name" value="RIBONUCLEASE H"/>
    <property type="match status" value="1"/>
</dbReference>
<reference evidence="1" key="1">
    <citation type="submission" date="2020-04" db="EMBL/GenBank/DDBJ databases">
        <authorList>
            <person name="Alioto T."/>
            <person name="Alioto T."/>
            <person name="Gomez Garrido J."/>
        </authorList>
    </citation>
    <scope>NUCLEOTIDE SEQUENCE</scope>
    <source>
        <strain evidence="1">A484AB</strain>
    </source>
</reference>